<dbReference type="InterPro" id="IPR043682">
    <property type="entry name" value="RqcH_bacterial"/>
</dbReference>
<comment type="subunit">
    <text evidence="5">Associates with stalled 50S ribosomal subunits. Binds to RqcP.</text>
</comment>
<evidence type="ECO:0000259" key="6">
    <source>
        <dbReference type="Pfam" id="PF05670"/>
    </source>
</evidence>
<organism evidence="7 8">
    <name type="scientific">Bombilactobacillus apium</name>
    <dbReference type="NCBI Taxonomy" id="2675299"/>
    <lineage>
        <taxon>Bacteria</taxon>
        <taxon>Bacillati</taxon>
        <taxon>Bacillota</taxon>
        <taxon>Bacilli</taxon>
        <taxon>Lactobacillales</taxon>
        <taxon>Lactobacillaceae</taxon>
        <taxon>Bombilactobacillus</taxon>
    </lineage>
</organism>
<evidence type="ECO:0000256" key="2">
    <source>
        <dbReference type="ARBA" id="ARBA00022730"/>
    </source>
</evidence>
<comment type="similarity">
    <text evidence="5">Belongs to the NEMF family.</text>
</comment>
<dbReference type="Pfam" id="PF05833">
    <property type="entry name" value="NFACT_N"/>
    <property type="match status" value="1"/>
</dbReference>
<keyword evidence="1 5" id="KW-0820">tRNA-binding</keyword>
<dbReference type="Proteomes" id="UP000563523">
    <property type="component" value="Unassembled WGS sequence"/>
</dbReference>
<protein>
    <recommendedName>
        <fullName evidence="5">Rqc2 homolog RqcH</fullName>
        <shortName evidence="5">RqcH</shortName>
    </recommendedName>
</protein>
<dbReference type="GO" id="GO:0019843">
    <property type="term" value="F:rRNA binding"/>
    <property type="evidence" value="ECO:0007669"/>
    <property type="project" value="UniProtKB-UniRule"/>
</dbReference>
<evidence type="ECO:0000256" key="3">
    <source>
        <dbReference type="ARBA" id="ARBA00022884"/>
    </source>
</evidence>
<proteinExistence type="inferred from homology"/>
<dbReference type="Gene3D" id="3.40.970.40">
    <property type="entry name" value="fibrinogen binding protein from staphylococcus aureus domain like"/>
    <property type="match status" value="1"/>
</dbReference>
<keyword evidence="4 5" id="KW-0648">Protein biosynthesis</keyword>
<evidence type="ECO:0000256" key="1">
    <source>
        <dbReference type="ARBA" id="ARBA00022555"/>
    </source>
</evidence>
<name>A0A850R5C4_9LACO</name>
<sequence length="576" mass="66030">MSFDGVFTHVMVQELKAALEGGRLTKIQQPFAQELVFTIRSHGKNQSLLLSANPTYARVQLTQVKLASPQQPSTLVMTFRKHLTGAILQAVNQIANDRIMVFQFLTRDEFGDPQTFLLCVEIMNRHSNIILVHQATGKIVEAIRHISWQQDRYRELLPQVTYKLPPALKQADPFDQFAREKFLKAQGQAIALASAVELASLLRQTWMGLGKETSQELVTITLQARPDLRSIQRAWQQFFTALRKPQPTISLDSKDRQVFTPLPYQYLQNLEKKSFQYSTLSGMLDVYYADRARQDRVRQQGANILQVVKRDLKKNQTKLQRLQHDLAKTDSAETSRIRGELLTTYLNQVPRGAQSVQLANYYDNNQPLTIPLRPELSPSRNAQRYFKTYQKLKHSVRHLQSQITTTQTEIDYLTGILSQLAYAQPQDIAEMEMELRQQGYLKQKSHRSKPHKTKVRLGEKWSLNDQTEIYIGKNNLQNDYLTTKWADKRYTWLHVKDNPGSHVIIAKFAVTAAELTQAAQAAAYYSRVGRAGAKVAVDYTKVKYVHKPNGAKPGYVIYTHQKTLLVEPQLPKKNLN</sequence>
<dbReference type="GO" id="GO:1990112">
    <property type="term" value="C:RQC complex"/>
    <property type="evidence" value="ECO:0007669"/>
    <property type="project" value="TreeGrafter"/>
</dbReference>
<dbReference type="EMBL" id="JABZEC010000001">
    <property type="protein sequence ID" value="NVY95802.1"/>
    <property type="molecule type" value="Genomic_DNA"/>
</dbReference>
<dbReference type="InterPro" id="IPR051608">
    <property type="entry name" value="RQC_Subunit_NEMF"/>
</dbReference>
<dbReference type="PANTHER" id="PTHR15239:SF6">
    <property type="entry name" value="RIBOSOME QUALITY CONTROL COMPLEX SUBUNIT NEMF"/>
    <property type="match status" value="1"/>
</dbReference>
<keyword evidence="3 5" id="KW-0694">RNA-binding</keyword>
<keyword evidence="2 5" id="KW-0699">rRNA-binding</keyword>
<dbReference type="InterPro" id="IPR008532">
    <property type="entry name" value="NFACT_RNA-bd"/>
</dbReference>
<dbReference type="GO" id="GO:0000049">
    <property type="term" value="F:tRNA binding"/>
    <property type="evidence" value="ECO:0007669"/>
    <property type="project" value="UniProtKB-UniRule"/>
</dbReference>
<dbReference type="GO" id="GO:0072344">
    <property type="term" value="P:rescue of stalled ribosome"/>
    <property type="evidence" value="ECO:0007669"/>
    <property type="project" value="UniProtKB-UniRule"/>
</dbReference>
<reference evidence="7 8" key="1">
    <citation type="submission" date="2020-06" db="EMBL/GenBank/DDBJ databases">
        <authorList>
            <person name="Kang J."/>
        </authorList>
    </citation>
    <scope>NUCLEOTIDE SEQUENCE [LARGE SCALE GENOMIC DNA]</scope>
    <source>
        <strain evidence="7 8">DCY120</strain>
    </source>
</reference>
<comment type="function">
    <text evidence="5">Key component of the ribosome quality control system (RQC), a ribosome-associated complex that mediates the extraction of incompletely synthesized nascent chains from stalled ribosomes and their subsequent degradation. RqcH recruits Ala-charged tRNA, and with RqcP directs the elongation of stalled nascent chains on 50S ribosomal subunits, leading to non-templated C-terminal alanine extensions (Ala tail). The Ala tail promotes nascent chain degradation. May add between 1 and at least 8 Ala residues. Binds to stalled 50S ribosomal subunits.</text>
</comment>
<dbReference type="RefSeq" id="WP_176941971.1">
    <property type="nucleotide sequence ID" value="NZ_JABZEC010000001.1"/>
</dbReference>
<dbReference type="AlphaFoldDB" id="A0A850R5C4"/>
<evidence type="ECO:0000256" key="4">
    <source>
        <dbReference type="ARBA" id="ARBA00022917"/>
    </source>
</evidence>
<evidence type="ECO:0000256" key="5">
    <source>
        <dbReference type="HAMAP-Rule" id="MF_00844"/>
    </source>
</evidence>
<dbReference type="FunFam" id="2.30.310.10:FF:000004">
    <property type="entry name" value="Fibronectin-binding protein A"/>
    <property type="match status" value="1"/>
</dbReference>
<dbReference type="GO" id="GO:0043023">
    <property type="term" value="F:ribosomal large subunit binding"/>
    <property type="evidence" value="ECO:0007669"/>
    <property type="project" value="UniProtKB-UniRule"/>
</dbReference>
<dbReference type="Gene3D" id="2.30.310.10">
    <property type="entry name" value="ibrinogen binding protein from staphylococcus aureus domain"/>
    <property type="match status" value="1"/>
</dbReference>
<dbReference type="Pfam" id="PF05670">
    <property type="entry name" value="NFACT-R_1"/>
    <property type="match status" value="1"/>
</dbReference>
<keyword evidence="8" id="KW-1185">Reference proteome</keyword>
<dbReference type="PANTHER" id="PTHR15239">
    <property type="entry name" value="NUCLEAR EXPORT MEDIATOR FACTOR NEMF"/>
    <property type="match status" value="1"/>
</dbReference>
<evidence type="ECO:0000313" key="8">
    <source>
        <dbReference type="Proteomes" id="UP000563523"/>
    </source>
</evidence>
<comment type="caution">
    <text evidence="7">The sequence shown here is derived from an EMBL/GenBank/DDBJ whole genome shotgun (WGS) entry which is preliminary data.</text>
</comment>
<accession>A0A850R5C4</accession>
<evidence type="ECO:0000313" key="7">
    <source>
        <dbReference type="EMBL" id="NVY95802.1"/>
    </source>
</evidence>
<gene>
    <name evidence="5" type="primary">rqcH</name>
    <name evidence="7" type="ORF">HU830_01080</name>
</gene>
<dbReference type="HAMAP" id="MF_00844_B">
    <property type="entry name" value="RqcH_B"/>
    <property type="match status" value="1"/>
</dbReference>
<feature type="domain" description="NFACT RNA-binding" evidence="6">
    <location>
        <begin position="465"/>
        <end position="550"/>
    </location>
</feature>